<feature type="region of interest" description="Disordered" evidence="1">
    <location>
        <begin position="1"/>
        <end position="30"/>
    </location>
</feature>
<dbReference type="AlphaFoldDB" id="A0ABD3UXA6"/>
<reference evidence="2 3" key="1">
    <citation type="submission" date="2024-11" db="EMBL/GenBank/DDBJ databases">
        <title>Chromosome-level genome assembly of the freshwater bivalve Anodonta woodiana.</title>
        <authorList>
            <person name="Chen X."/>
        </authorList>
    </citation>
    <scope>NUCLEOTIDE SEQUENCE [LARGE SCALE GENOMIC DNA]</scope>
    <source>
        <strain evidence="2">MN2024</strain>
        <tissue evidence="2">Gills</tissue>
    </source>
</reference>
<name>A0ABD3UXA6_SINWO</name>
<comment type="caution">
    <text evidence="2">The sequence shown here is derived from an EMBL/GenBank/DDBJ whole genome shotgun (WGS) entry which is preliminary data.</text>
</comment>
<sequence>MAPTNAERQCRWREKQKQKDDAKCLEKEAKKKRDSYVPTTMLKPAQLNIVKGLRRLHMKYSFIPSNLSSGVDRVCGLHWPTPSQWG</sequence>
<evidence type="ECO:0000313" key="3">
    <source>
        <dbReference type="Proteomes" id="UP001634394"/>
    </source>
</evidence>
<accession>A0ABD3UXA6</accession>
<feature type="compositionally biased region" description="Basic and acidic residues" evidence="1">
    <location>
        <begin position="8"/>
        <end position="30"/>
    </location>
</feature>
<organism evidence="2 3">
    <name type="scientific">Sinanodonta woodiana</name>
    <name type="common">Chinese pond mussel</name>
    <name type="synonym">Anodonta woodiana</name>
    <dbReference type="NCBI Taxonomy" id="1069815"/>
    <lineage>
        <taxon>Eukaryota</taxon>
        <taxon>Metazoa</taxon>
        <taxon>Spiralia</taxon>
        <taxon>Lophotrochozoa</taxon>
        <taxon>Mollusca</taxon>
        <taxon>Bivalvia</taxon>
        <taxon>Autobranchia</taxon>
        <taxon>Heteroconchia</taxon>
        <taxon>Palaeoheterodonta</taxon>
        <taxon>Unionida</taxon>
        <taxon>Unionoidea</taxon>
        <taxon>Unionidae</taxon>
        <taxon>Unioninae</taxon>
        <taxon>Sinanodonta</taxon>
    </lineage>
</organism>
<gene>
    <name evidence="2" type="ORF">ACJMK2_016484</name>
</gene>
<evidence type="ECO:0000313" key="2">
    <source>
        <dbReference type="EMBL" id="KAL3852877.1"/>
    </source>
</evidence>
<dbReference type="EMBL" id="JBJQND010000015">
    <property type="protein sequence ID" value="KAL3852877.1"/>
    <property type="molecule type" value="Genomic_DNA"/>
</dbReference>
<keyword evidence="3" id="KW-1185">Reference proteome</keyword>
<proteinExistence type="predicted"/>
<dbReference type="Proteomes" id="UP001634394">
    <property type="component" value="Unassembled WGS sequence"/>
</dbReference>
<protein>
    <submittedName>
        <fullName evidence="2">Uncharacterized protein</fullName>
    </submittedName>
</protein>
<evidence type="ECO:0000256" key="1">
    <source>
        <dbReference type="SAM" id="MobiDB-lite"/>
    </source>
</evidence>